<dbReference type="AlphaFoldDB" id="A0AAU7V9Y1"/>
<keyword evidence="8 13" id="KW-1133">Transmembrane helix</keyword>
<reference evidence="14" key="1">
    <citation type="journal article" date="2024" name="Arthropod Syst Phylogeny">
        <title>Systematic revision and molecular phylogenetics refine the generic classification of the bark louse family Stenopsocidae (Insecta: Psocodea: Psocomorpha).</title>
        <authorList>
            <person name="Liang F."/>
            <person name="Liu X."/>
        </authorList>
    </citation>
    <scope>NUCLEOTIDE SEQUENCE</scope>
</reference>
<keyword evidence="10 12" id="KW-0496">Mitochondrion</keyword>
<evidence type="ECO:0000256" key="1">
    <source>
        <dbReference type="ARBA" id="ARBA00004304"/>
    </source>
</evidence>
<proteinExistence type="inferred from homology"/>
<evidence type="ECO:0000256" key="7">
    <source>
        <dbReference type="ARBA" id="ARBA00022781"/>
    </source>
</evidence>
<comment type="subunit">
    <text evidence="3">F-type ATPases have 2 components, CF(1) - the catalytic core - and CF(0) - the membrane proton channel.</text>
</comment>
<comment type="similarity">
    <text evidence="2 12">Belongs to the ATPase protein 8 family.</text>
</comment>
<evidence type="ECO:0000256" key="3">
    <source>
        <dbReference type="ARBA" id="ARBA00011291"/>
    </source>
</evidence>
<gene>
    <name evidence="14" type="primary">atp8</name>
</gene>
<keyword evidence="11 13" id="KW-0472">Membrane</keyword>
<evidence type="ECO:0000256" key="10">
    <source>
        <dbReference type="ARBA" id="ARBA00023128"/>
    </source>
</evidence>
<organism evidence="14">
    <name type="scientific">Stenopsocus capacimacularus</name>
    <dbReference type="NCBI Taxonomy" id="3074939"/>
    <lineage>
        <taxon>Eukaryota</taxon>
        <taxon>Metazoa</taxon>
        <taxon>Ecdysozoa</taxon>
        <taxon>Arthropoda</taxon>
        <taxon>Hexapoda</taxon>
        <taxon>Insecta</taxon>
        <taxon>Pterygota</taxon>
        <taxon>Neoptera</taxon>
        <taxon>Paraneoptera</taxon>
        <taxon>Psocodea</taxon>
        <taxon>Psocomorpha</taxon>
        <taxon>Caeciliusetae</taxon>
        <taxon>Stenopsocidae</taxon>
        <taxon>Stenopsocus</taxon>
    </lineage>
</organism>
<accession>A0AAU7V9Y1</accession>
<evidence type="ECO:0000256" key="6">
    <source>
        <dbReference type="ARBA" id="ARBA00022692"/>
    </source>
</evidence>
<evidence type="ECO:0000256" key="8">
    <source>
        <dbReference type="ARBA" id="ARBA00022989"/>
    </source>
</evidence>
<evidence type="ECO:0000256" key="12">
    <source>
        <dbReference type="RuleBase" id="RU003661"/>
    </source>
</evidence>
<dbReference type="EMBL" id="OR608388">
    <property type="protein sequence ID" value="XBW44770.1"/>
    <property type="molecule type" value="Genomic_DNA"/>
</dbReference>
<dbReference type="GO" id="GO:0015078">
    <property type="term" value="F:proton transmembrane transporter activity"/>
    <property type="evidence" value="ECO:0007669"/>
    <property type="project" value="InterPro"/>
</dbReference>
<dbReference type="GO" id="GO:0015986">
    <property type="term" value="P:proton motive force-driven ATP synthesis"/>
    <property type="evidence" value="ECO:0007669"/>
    <property type="project" value="InterPro"/>
</dbReference>
<evidence type="ECO:0000313" key="14">
    <source>
        <dbReference type="EMBL" id="XBW44770.1"/>
    </source>
</evidence>
<comment type="subcellular location">
    <subcellularLocation>
        <location evidence="1 12">Mitochondrion membrane</location>
        <topology evidence="1 12">Single-pass membrane protein</topology>
    </subcellularLocation>
</comment>
<evidence type="ECO:0000256" key="11">
    <source>
        <dbReference type="ARBA" id="ARBA00023136"/>
    </source>
</evidence>
<keyword evidence="7 12" id="KW-0375">Hydrogen ion transport</keyword>
<feature type="transmembrane region" description="Helical" evidence="13">
    <location>
        <begin position="6"/>
        <end position="30"/>
    </location>
</feature>
<evidence type="ECO:0000256" key="2">
    <source>
        <dbReference type="ARBA" id="ARBA00008892"/>
    </source>
</evidence>
<geneLocation type="mitochondrion" evidence="14"/>
<keyword evidence="9 12" id="KW-0406">Ion transport</keyword>
<protein>
    <recommendedName>
        <fullName evidence="12">ATP synthase complex subunit 8</fullName>
    </recommendedName>
</protein>
<dbReference type="GO" id="GO:0045259">
    <property type="term" value="C:proton-transporting ATP synthase complex"/>
    <property type="evidence" value="ECO:0007669"/>
    <property type="project" value="UniProtKB-KW"/>
</dbReference>
<dbReference type="InterPro" id="IPR001421">
    <property type="entry name" value="ATP8_metazoa"/>
</dbReference>
<keyword evidence="6 12" id="KW-0812">Transmembrane</keyword>
<name>A0AAU7V9Y1_9NEOP</name>
<evidence type="ECO:0000256" key="5">
    <source>
        <dbReference type="ARBA" id="ARBA00022547"/>
    </source>
</evidence>
<keyword evidence="5 12" id="KW-0138">CF(0)</keyword>
<evidence type="ECO:0000256" key="4">
    <source>
        <dbReference type="ARBA" id="ARBA00022448"/>
    </source>
</evidence>
<dbReference type="Pfam" id="PF00895">
    <property type="entry name" value="ATP-synt_8"/>
    <property type="match status" value="1"/>
</dbReference>
<dbReference type="GO" id="GO:0031966">
    <property type="term" value="C:mitochondrial membrane"/>
    <property type="evidence" value="ECO:0007669"/>
    <property type="project" value="UniProtKB-SubCell"/>
</dbReference>
<sequence length="52" mass="6354">MPQMNPIWWVTLSLMFLVVLLVTNSINYFYKNTQIPLPETNLTSKKYFNWKW</sequence>
<keyword evidence="4 12" id="KW-0813">Transport</keyword>
<evidence type="ECO:0000256" key="13">
    <source>
        <dbReference type="SAM" id="Phobius"/>
    </source>
</evidence>
<evidence type="ECO:0000256" key="9">
    <source>
        <dbReference type="ARBA" id="ARBA00023065"/>
    </source>
</evidence>